<protein>
    <submittedName>
        <fullName evidence="2">Tetratricopeptide repeat protein</fullName>
    </submittedName>
</protein>
<dbReference type="Gene3D" id="1.25.40.10">
    <property type="entry name" value="Tetratricopeptide repeat domain"/>
    <property type="match status" value="3"/>
</dbReference>
<gene>
    <name evidence="2" type="ordered locus">Acid_2770</name>
</gene>
<evidence type="ECO:0000313" key="2">
    <source>
        <dbReference type="EMBL" id="ABJ83758.1"/>
    </source>
</evidence>
<sequence>MQAIVILLAASVCLGQEITAEKLIEAGHWKRARALVERRLREAPDDPNAAFLASQIRNAFGDHDAPPGLAEKAVRLDPGVARYHRQLAEVQGVMAQRAGIFQQILLARRFRSEIDMALRLDPRDTQALRDLLEFYLLAPGVVGGDAKKAAGMAERIAAIDAAEGFLAKARIAEFRKDHRERDQMLRRAAEVRPASYKALAALGKALSAERREDSALEDVGRSAVALDAGRIEGYCILAEVYARRGDWSALEATFAAAASAVPDDATPYYRAAEVLNGEQREPARAERYLRIYLAHEPEGNQPTAAMAERELKKTRNSHAGEGTR</sequence>
<dbReference type="eggNOG" id="COG0457">
    <property type="taxonomic scope" value="Bacteria"/>
</dbReference>
<dbReference type="AlphaFoldDB" id="Q023T2"/>
<dbReference type="HOGENOM" id="CLU_068881_0_0_0"/>
<organism evidence="2">
    <name type="scientific">Solibacter usitatus (strain Ellin6076)</name>
    <dbReference type="NCBI Taxonomy" id="234267"/>
    <lineage>
        <taxon>Bacteria</taxon>
        <taxon>Pseudomonadati</taxon>
        <taxon>Acidobacteriota</taxon>
        <taxon>Terriglobia</taxon>
        <taxon>Bryobacterales</taxon>
        <taxon>Solibacteraceae</taxon>
        <taxon>Candidatus Solibacter</taxon>
    </lineage>
</organism>
<dbReference type="KEGG" id="sus:Acid_2770"/>
<dbReference type="EMBL" id="CP000473">
    <property type="protein sequence ID" value="ABJ83758.1"/>
    <property type="molecule type" value="Genomic_DNA"/>
</dbReference>
<feature type="region of interest" description="Disordered" evidence="1">
    <location>
        <begin position="299"/>
        <end position="324"/>
    </location>
</feature>
<dbReference type="OrthoDB" id="192575at2"/>
<evidence type="ECO:0000256" key="1">
    <source>
        <dbReference type="SAM" id="MobiDB-lite"/>
    </source>
</evidence>
<reference evidence="2" key="1">
    <citation type="submission" date="2006-10" db="EMBL/GenBank/DDBJ databases">
        <title>Complete sequence of Solibacter usitatus Ellin6076.</title>
        <authorList>
            <consortium name="US DOE Joint Genome Institute"/>
            <person name="Copeland A."/>
            <person name="Lucas S."/>
            <person name="Lapidus A."/>
            <person name="Barry K."/>
            <person name="Detter J.C."/>
            <person name="Glavina del Rio T."/>
            <person name="Hammon N."/>
            <person name="Israni S."/>
            <person name="Dalin E."/>
            <person name="Tice H."/>
            <person name="Pitluck S."/>
            <person name="Thompson L.S."/>
            <person name="Brettin T."/>
            <person name="Bruce D."/>
            <person name="Han C."/>
            <person name="Tapia R."/>
            <person name="Gilna P."/>
            <person name="Schmutz J."/>
            <person name="Larimer F."/>
            <person name="Land M."/>
            <person name="Hauser L."/>
            <person name="Kyrpides N."/>
            <person name="Mikhailova N."/>
            <person name="Janssen P.H."/>
            <person name="Kuske C.R."/>
            <person name="Richardson P."/>
        </authorList>
    </citation>
    <scope>NUCLEOTIDE SEQUENCE</scope>
    <source>
        <strain evidence="2">Ellin6076</strain>
    </source>
</reference>
<dbReference type="SUPFAM" id="SSF48452">
    <property type="entry name" value="TPR-like"/>
    <property type="match status" value="1"/>
</dbReference>
<proteinExistence type="predicted"/>
<accession>Q023T2</accession>
<dbReference type="InterPro" id="IPR011990">
    <property type="entry name" value="TPR-like_helical_dom_sf"/>
</dbReference>
<name>Q023T2_SOLUE</name>
<dbReference type="InParanoid" id="Q023T2"/>
<dbReference type="STRING" id="234267.Acid_2770"/>